<dbReference type="Proteomes" id="UP001152320">
    <property type="component" value="Chromosome 8"/>
</dbReference>
<keyword evidence="6" id="KW-1185">Reference proteome</keyword>
<evidence type="ECO:0000256" key="1">
    <source>
        <dbReference type="PROSITE-ProRule" id="PRU00047"/>
    </source>
</evidence>
<dbReference type="OrthoDB" id="8122238at2759"/>
<comment type="caution">
    <text evidence="5">The sequence shown here is derived from an EMBL/GenBank/DDBJ whole genome shotgun (WGS) entry which is preliminary data.</text>
</comment>
<keyword evidence="1" id="KW-0863">Zinc-finger</keyword>
<reference evidence="5" key="1">
    <citation type="submission" date="2021-10" db="EMBL/GenBank/DDBJ databases">
        <title>Tropical sea cucumber genome reveals ecological adaptation and Cuvierian tubules defense mechanism.</title>
        <authorList>
            <person name="Chen T."/>
        </authorList>
    </citation>
    <scope>NUCLEOTIDE SEQUENCE</scope>
    <source>
        <strain evidence="5">Nanhai2018</strain>
        <tissue evidence="5">Muscle</tissue>
    </source>
</reference>
<protein>
    <submittedName>
        <fullName evidence="5">Zinc finger CCHC domain-containing protein 3</fullName>
    </submittedName>
</protein>
<dbReference type="GO" id="GO:0003723">
    <property type="term" value="F:RNA binding"/>
    <property type="evidence" value="ECO:0007669"/>
    <property type="project" value="InterPro"/>
</dbReference>
<dbReference type="PANTHER" id="PTHR22639">
    <property type="entry name" value="GAG-RELATED PROTEIN"/>
    <property type="match status" value="1"/>
</dbReference>
<dbReference type="EMBL" id="JAIZAY010000008">
    <property type="protein sequence ID" value="KAJ8037085.1"/>
    <property type="molecule type" value="Genomic_DNA"/>
</dbReference>
<name>A0A9Q1C2P2_HOLLE</name>
<dbReference type="GO" id="GO:0008270">
    <property type="term" value="F:zinc ion binding"/>
    <property type="evidence" value="ECO:0007669"/>
    <property type="project" value="UniProtKB-KW"/>
</dbReference>
<proteinExistence type="predicted"/>
<keyword evidence="1" id="KW-0862">Zinc</keyword>
<sequence length="389" mass="42579">MPVCWDSSIVKLEFSSVANVTPSQVFSLLKKNGVGVEEIEMLQALEARNTYDLKFRSYKALMEIVSSLEAVEGLTVTPYDRSVVVTVLYLNFEVEQGLVARVLGQYGTVSDMRWCTYGAGEMRGILNGKRQFRMVLKKDIPSFLFIGGSKAYIRYLGQRRTCFKCGVEEHEAKSCPNRRCGKCLQLGHGKPECPNKVRCNLCGEEGHVFGDCPTSYSACASDDVEFAPEPSQTGPEYTTQELEEAADEVEQDFLASKQCEGGSGGSPPSLKTAPGEVELMTVEEDLHLTSDSESVSAMSDGGGPASEHPPKDAPSGEGWFDLGEGEGRSQCLRARPLEGGQTRGPVILGNPYRGPEFSSCEWFWFLCCTSVPFFFGFSVLFVPVCGCRV</sequence>
<evidence type="ECO:0000313" key="5">
    <source>
        <dbReference type="EMBL" id="KAJ8037085.1"/>
    </source>
</evidence>
<keyword evidence="3" id="KW-0812">Transmembrane</keyword>
<dbReference type="SUPFAM" id="SSF57756">
    <property type="entry name" value="Retrovirus zinc finger-like domains"/>
    <property type="match status" value="1"/>
</dbReference>
<accession>A0A9Q1C2P2</accession>
<dbReference type="Gene3D" id="4.10.60.10">
    <property type="entry name" value="Zinc finger, CCHC-type"/>
    <property type="match status" value="1"/>
</dbReference>
<keyword evidence="3" id="KW-1133">Transmembrane helix</keyword>
<dbReference type="SMART" id="SM00343">
    <property type="entry name" value="ZnF_C2HC"/>
    <property type="match status" value="3"/>
</dbReference>
<dbReference type="InterPro" id="IPR001878">
    <property type="entry name" value="Znf_CCHC"/>
</dbReference>
<gene>
    <name evidence="5" type="ORF">HOLleu_17820</name>
</gene>
<dbReference type="GO" id="GO:0003690">
    <property type="term" value="F:double-stranded DNA binding"/>
    <property type="evidence" value="ECO:0007669"/>
    <property type="project" value="InterPro"/>
</dbReference>
<feature type="domain" description="CCHC-type" evidence="4">
    <location>
        <begin position="162"/>
        <end position="177"/>
    </location>
</feature>
<evidence type="ECO:0000313" key="6">
    <source>
        <dbReference type="Proteomes" id="UP001152320"/>
    </source>
</evidence>
<organism evidence="5 6">
    <name type="scientific">Holothuria leucospilota</name>
    <name type="common">Black long sea cucumber</name>
    <name type="synonym">Mertensiothuria leucospilota</name>
    <dbReference type="NCBI Taxonomy" id="206669"/>
    <lineage>
        <taxon>Eukaryota</taxon>
        <taxon>Metazoa</taxon>
        <taxon>Echinodermata</taxon>
        <taxon>Eleutherozoa</taxon>
        <taxon>Echinozoa</taxon>
        <taxon>Holothuroidea</taxon>
        <taxon>Aspidochirotacea</taxon>
        <taxon>Aspidochirotida</taxon>
        <taxon>Holothuriidae</taxon>
        <taxon>Holothuria</taxon>
    </lineage>
</organism>
<evidence type="ECO:0000256" key="2">
    <source>
        <dbReference type="SAM" id="MobiDB-lite"/>
    </source>
</evidence>
<dbReference type="InterPro" id="IPR036875">
    <property type="entry name" value="Znf_CCHC_sf"/>
</dbReference>
<dbReference type="PROSITE" id="PS50158">
    <property type="entry name" value="ZF_CCHC"/>
    <property type="match status" value="2"/>
</dbReference>
<feature type="transmembrane region" description="Helical" evidence="3">
    <location>
        <begin position="362"/>
        <end position="385"/>
    </location>
</feature>
<keyword evidence="1" id="KW-0479">Metal-binding</keyword>
<evidence type="ECO:0000259" key="4">
    <source>
        <dbReference type="PROSITE" id="PS50158"/>
    </source>
</evidence>
<dbReference type="PANTHER" id="PTHR22639:SF3">
    <property type="entry name" value="ZINC FINGER CCHC DOMAIN-CONTAINING PROTEIN 3"/>
    <property type="match status" value="1"/>
</dbReference>
<evidence type="ECO:0000256" key="3">
    <source>
        <dbReference type="SAM" id="Phobius"/>
    </source>
</evidence>
<keyword evidence="3" id="KW-0472">Membrane</keyword>
<feature type="region of interest" description="Disordered" evidence="2">
    <location>
        <begin position="290"/>
        <end position="322"/>
    </location>
</feature>
<dbReference type="GO" id="GO:0002218">
    <property type="term" value="P:activation of innate immune response"/>
    <property type="evidence" value="ECO:0007669"/>
    <property type="project" value="InterPro"/>
</dbReference>
<dbReference type="InterPro" id="IPR042509">
    <property type="entry name" value="ZCCHC3"/>
</dbReference>
<dbReference type="AlphaFoldDB" id="A0A9Q1C2P2"/>
<feature type="domain" description="CCHC-type" evidence="4">
    <location>
        <begin position="198"/>
        <end position="213"/>
    </location>
</feature>